<comment type="caution">
    <text evidence="2">The sequence shown here is derived from an EMBL/GenBank/DDBJ whole genome shotgun (WGS) entry which is preliminary data.</text>
</comment>
<dbReference type="InterPro" id="IPR025410">
    <property type="entry name" value="Lant_dehyd"/>
</dbReference>
<dbReference type="Proteomes" id="UP000592180">
    <property type="component" value="Unassembled WGS sequence"/>
</dbReference>
<dbReference type="Pfam" id="PF13575">
    <property type="entry name" value="DUF4135"/>
    <property type="match status" value="1"/>
</dbReference>
<sequence>MSHQGMMCSDLESYKQALSRIRKELSLNTEFLDLDLTSTAKQIFNVVELNMNEAWKEYEYNLASDLVILTNNSLKSSVISKWIIQESHNNQRRPIQLSLAKKSFIYKPRNLASDIAWNEFINWLGIELGHQISSVYKIINKSKYGWCEFVSHNSCNSKSDILDYYRNLGILIAIIWVIGGRDACGANIVACGKFPTIIDAEMILSPSNSIYSDNIFNEFKEGGLVPKRNVSINGNILSFGAAHITEALCIHEDSFHTNQICNKPITSKRCMSCKNIPHFNDKGFSVNGHEIYLIEGYKIGINLLLNVKNKILYRTSPFELFQFAHGRVTLRPSVAYSAIKKIFINDLIFNNIQTDIREVLKNLPYNAHASKYYENSILFAESNEIIQLDIPRFSLSFKSNRLLLDNNKILCKYQFSAFDRAIKRIKGLTKKTSINAVLQFEKYLASY</sequence>
<evidence type="ECO:0000313" key="3">
    <source>
        <dbReference type="Proteomes" id="UP000592180"/>
    </source>
</evidence>
<name>A0A840KG67_9FLAO</name>
<reference evidence="2 3" key="1">
    <citation type="submission" date="2020-08" db="EMBL/GenBank/DDBJ databases">
        <title>Functional genomics of gut bacteria from endangered species of beetles.</title>
        <authorList>
            <person name="Carlos-Shanley C."/>
        </authorList>
    </citation>
    <scope>NUCLEOTIDE SEQUENCE [LARGE SCALE GENOMIC DNA]</scope>
    <source>
        <strain evidence="2 3">S00151</strain>
    </source>
</reference>
<feature type="domain" description="Lantibiotic biosynthesis protein dehydration" evidence="1">
    <location>
        <begin position="86"/>
        <end position="395"/>
    </location>
</feature>
<accession>A0A840KG67</accession>
<evidence type="ECO:0000259" key="1">
    <source>
        <dbReference type="Pfam" id="PF13575"/>
    </source>
</evidence>
<evidence type="ECO:0000313" key="2">
    <source>
        <dbReference type="EMBL" id="MBB4807018.1"/>
    </source>
</evidence>
<dbReference type="RefSeq" id="WP_184189516.1">
    <property type="nucleotide sequence ID" value="NZ_JACHLE010000002.1"/>
</dbReference>
<dbReference type="EMBL" id="JACHLE010000002">
    <property type="protein sequence ID" value="MBB4807018.1"/>
    <property type="molecule type" value="Genomic_DNA"/>
</dbReference>
<protein>
    <submittedName>
        <fullName evidence="2">Lantibiotic modifying enzyme</fullName>
    </submittedName>
</protein>
<proteinExistence type="predicted"/>
<organism evidence="2 3">
    <name type="scientific">Chryseobacterium defluvii</name>
    <dbReference type="NCBI Taxonomy" id="160396"/>
    <lineage>
        <taxon>Bacteria</taxon>
        <taxon>Pseudomonadati</taxon>
        <taxon>Bacteroidota</taxon>
        <taxon>Flavobacteriia</taxon>
        <taxon>Flavobacteriales</taxon>
        <taxon>Weeksellaceae</taxon>
        <taxon>Chryseobacterium group</taxon>
        <taxon>Chryseobacterium</taxon>
    </lineage>
</organism>
<keyword evidence="3" id="KW-1185">Reference proteome</keyword>
<gene>
    <name evidence="2" type="ORF">HNP38_002314</name>
</gene>
<dbReference type="AlphaFoldDB" id="A0A840KG67"/>